<sequence length="105" mass="11574">MTRSQPQIDPRKAKKGKNASTASVPDDLDEIAVNASDEDKSESVATPSTSEDEDVERQKKKKENNKNNKKKKNGKRARDEDGGDGEDRVVRRKQGSPPGLVDAIR</sequence>
<dbReference type="AlphaFoldDB" id="A0A165C5E7"/>
<proteinExistence type="predicted"/>
<evidence type="ECO:0000256" key="1">
    <source>
        <dbReference type="SAM" id="MobiDB-lite"/>
    </source>
</evidence>
<name>A0A165C5E7_9BASI</name>
<dbReference type="InParanoid" id="A0A165C5E7"/>
<reference evidence="2 3" key="1">
    <citation type="journal article" date="2016" name="Mol. Biol. Evol.">
        <title>Comparative Genomics of Early-Diverging Mushroom-Forming Fungi Provides Insights into the Origins of Lignocellulose Decay Capabilities.</title>
        <authorList>
            <person name="Nagy L.G."/>
            <person name="Riley R."/>
            <person name="Tritt A."/>
            <person name="Adam C."/>
            <person name="Daum C."/>
            <person name="Floudas D."/>
            <person name="Sun H."/>
            <person name="Yadav J.S."/>
            <person name="Pangilinan J."/>
            <person name="Larsson K.H."/>
            <person name="Matsuura K."/>
            <person name="Barry K."/>
            <person name="Labutti K."/>
            <person name="Kuo R."/>
            <person name="Ohm R.A."/>
            <person name="Bhattacharya S.S."/>
            <person name="Shirouzu T."/>
            <person name="Yoshinaga Y."/>
            <person name="Martin F.M."/>
            <person name="Grigoriev I.V."/>
            <person name="Hibbett D.S."/>
        </authorList>
    </citation>
    <scope>NUCLEOTIDE SEQUENCE [LARGE SCALE GENOMIC DNA]</scope>
    <source>
        <strain evidence="2 3">HHB12733</strain>
    </source>
</reference>
<feature type="compositionally biased region" description="Basic residues" evidence="1">
    <location>
        <begin position="58"/>
        <end position="75"/>
    </location>
</feature>
<feature type="compositionally biased region" description="Basic and acidic residues" evidence="1">
    <location>
        <begin position="76"/>
        <end position="89"/>
    </location>
</feature>
<protein>
    <submittedName>
        <fullName evidence="2">Uncharacterized protein</fullName>
    </submittedName>
</protein>
<dbReference type="Proteomes" id="UP000076842">
    <property type="component" value="Unassembled WGS sequence"/>
</dbReference>
<evidence type="ECO:0000313" key="3">
    <source>
        <dbReference type="Proteomes" id="UP000076842"/>
    </source>
</evidence>
<accession>A0A165C5E7</accession>
<feature type="region of interest" description="Disordered" evidence="1">
    <location>
        <begin position="1"/>
        <end position="105"/>
    </location>
</feature>
<evidence type="ECO:0000313" key="2">
    <source>
        <dbReference type="EMBL" id="KZT50264.1"/>
    </source>
</evidence>
<organism evidence="2 3">
    <name type="scientific">Calocera cornea HHB12733</name>
    <dbReference type="NCBI Taxonomy" id="1353952"/>
    <lineage>
        <taxon>Eukaryota</taxon>
        <taxon>Fungi</taxon>
        <taxon>Dikarya</taxon>
        <taxon>Basidiomycota</taxon>
        <taxon>Agaricomycotina</taxon>
        <taxon>Dacrymycetes</taxon>
        <taxon>Dacrymycetales</taxon>
        <taxon>Dacrymycetaceae</taxon>
        <taxon>Calocera</taxon>
    </lineage>
</organism>
<keyword evidence="3" id="KW-1185">Reference proteome</keyword>
<dbReference type="EMBL" id="KV424199">
    <property type="protein sequence ID" value="KZT50264.1"/>
    <property type="molecule type" value="Genomic_DNA"/>
</dbReference>
<gene>
    <name evidence="2" type="ORF">CALCODRAFT_488844</name>
</gene>